<dbReference type="EMBL" id="JAIWYP010000002">
    <property type="protein sequence ID" value="KAH3869797.1"/>
    <property type="molecule type" value="Genomic_DNA"/>
</dbReference>
<accession>A0A9D4M2T8</accession>
<reference evidence="1" key="2">
    <citation type="submission" date="2020-11" db="EMBL/GenBank/DDBJ databases">
        <authorList>
            <person name="McCartney M.A."/>
            <person name="Auch B."/>
            <person name="Kono T."/>
            <person name="Mallez S."/>
            <person name="Becker A."/>
            <person name="Gohl D.M."/>
            <person name="Silverstein K.A.T."/>
            <person name="Koren S."/>
            <person name="Bechman K.B."/>
            <person name="Herman A."/>
            <person name="Abrahante J.E."/>
            <person name="Garbe J."/>
        </authorList>
    </citation>
    <scope>NUCLEOTIDE SEQUENCE</scope>
    <source>
        <strain evidence="1">Duluth1</strain>
        <tissue evidence="1">Whole animal</tissue>
    </source>
</reference>
<name>A0A9D4M2T8_DREPO</name>
<reference evidence="1" key="1">
    <citation type="journal article" date="2019" name="bioRxiv">
        <title>The Genome of the Zebra Mussel, Dreissena polymorpha: A Resource for Invasive Species Research.</title>
        <authorList>
            <person name="McCartney M.A."/>
            <person name="Auch B."/>
            <person name="Kono T."/>
            <person name="Mallez S."/>
            <person name="Zhang Y."/>
            <person name="Obille A."/>
            <person name="Becker A."/>
            <person name="Abrahante J.E."/>
            <person name="Garbe J."/>
            <person name="Badalamenti J.P."/>
            <person name="Herman A."/>
            <person name="Mangelson H."/>
            <person name="Liachko I."/>
            <person name="Sullivan S."/>
            <person name="Sone E.D."/>
            <person name="Koren S."/>
            <person name="Silverstein K.A.T."/>
            <person name="Beckman K.B."/>
            <person name="Gohl D.M."/>
        </authorList>
    </citation>
    <scope>NUCLEOTIDE SEQUENCE</scope>
    <source>
        <strain evidence="1">Duluth1</strain>
        <tissue evidence="1">Whole animal</tissue>
    </source>
</reference>
<protein>
    <submittedName>
        <fullName evidence="1">Uncharacterized protein</fullName>
    </submittedName>
</protein>
<evidence type="ECO:0000313" key="1">
    <source>
        <dbReference type="EMBL" id="KAH3869797.1"/>
    </source>
</evidence>
<keyword evidence="2" id="KW-1185">Reference proteome</keyword>
<organism evidence="1 2">
    <name type="scientific">Dreissena polymorpha</name>
    <name type="common">Zebra mussel</name>
    <name type="synonym">Mytilus polymorpha</name>
    <dbReference type="NCBI Taxonomy" id="45954"/>
    <lineage>
        <taxon>Eukaryota</taxon>
        <taxon>Metazoa</taxon>
        <taxon>Spiralia</taxon>
        <taxon>Lophotrochozoa</taxon>
        <taxon>Mollusca</taxon>
        <taxon>Bivalvia</taxon>
        <taxon>Autobranchia</taxon>
        <taxon>Heteroconchia</taxon>
        <taxon>Euheterodonta</taxon>
        <taxon>Imparidentia</taxon>
        <taxon>Neoheterodontei</taxon>
        <taxon>Myida</taxon>
        <taxon>Dreissenoidea</taxon>
        <taxon>Dreissenidae</taxon>
        <taxon>Dreissena</taxon>
    </lineage>
</organism>
<proteinExistence type="predicted"/>
<sequence length="81" mass="9306">MTVLSQSSWRANHRKKFRSHLVFPRELSLGQSCSLSILTTCRTTCSTAHFLFADDSIIYREIKCKQDAQKLQSDLEAAGRW</sequence>
<dbReference type="AlphaFoldDB" id="A0A9D4M2T8"/>
<evidence type="ECO:0000313" key="2">
    <source>
        <dbReference type="Proteomes" id="UP000828390"/>
    </source>
</evidence>
<gene>
    <name evidence="1" type="ORF">DPMN_032968</name>
</gene>
<dbReference type="Proteomes" id="UP000828390">
    <property type="component" value="Unassembled WGS sequence"/>
</dbReference>
<comment type="caution">
    <text evidence="1">The sequence shown here is derived from an EMBL/GenBank/DDBJ whole genome shotgun (WGS) entry which is preliminary data.</text>
</comment>